<gene>
    <name evidence="2" type="ORF">AAGT95_20545</name>
</gene>
<dbReference type="SMART" id="SM01022">
    <property type="entry name" value="ASCH"/>
    <property type="match status" value="1"/>
</dbReference>
<keyword evidence="3" id="KW-1185">Reference proteome</keyword>
<accession>A0ABZ3CSM3</accession>
<dbReference type="CDD" id="cd06553">
    <property type="entry name" value="ASCH_Ef3133_like"/>
    <property type="match status" value="1"/>
</dbReference>
<organism evidence="2 3">
    <name type="scientific">Salinicola lusitanus</name>
    <dbReference type="NCBI Taxonomy" id="1949085"/>
    <lineage>
        <taxon>Bacteria</taxon>
        <taxon>Pseudomonadati</taxon>
        <taxon>Pseudomonadota</taxon>
        <taxon>Gammaproteobacteria</taxon>
        <taxon>Oceanospirillales</taxon>
        <taxon>Halomonadaceae</taxon>
        <taxon>Salinicola</taxon>
    </lineage>
</organism>
<evidence type="ECO:0000313" key="2">
    <source>
        <dbReference type="EMBL" id="XAD54183.1"/>
    </source>
</evidence>
<dbReference type="PANTHER" id="PTHR39203:SF1">
    <property type="entry name" value="CYTOPLASMIC PROTEIN"/>
    <property type="match status" value="1"/>
</dbReference>
<dbReference type="Proteomes" id="UP001453229">
    <property type="component" value="Chromosome"/>
</dbReference>
<evidence type="ECO:0000259" key="1">
    <source>
        <dbReference type="SMART" id="SM01022"/>
    </source>
</evidence>
<protein>
    <submittedName>
        <fullName evidence="2">ASCH domain-containing protein</fullName>
    </submittedName>
</protein>
<dbReference type="EMBL" id="CP151919">
    <property type="protein sequence ID" value="XAD54183.1"/>
    <property type="molecule type" value="Genomic_DNA"/>
</dbReference>
<dbReference type="InterPro" id="IPR015947">
    <property type="entry name" value="PUA-like_sf"/>
</dbReference>
<sequence length="147" mass="16710">MLLRYLATLSEAERLSIPAIGAEHFCDNEVDANACAHLVATGIKRASCGLLKSYQVEGEDLPVAGKLTVVLDWRQWPVCIVRTTDVQIAPFDRVPEEFAYLEGEGDRTYEGWRRAHIQFFEREAERLGDTFNFDSAVVLERFEKVFP</sequence>
<dbReference type="PIRSF" id="PIRSF021320">
    <property type="entry name" value="DUF984"/>
    <property type="match status" value="1"/>
</dbReference>
<dbReference type="Gene3D" id="3.10.400.10">
    <property type="entry name" value="Sulfate adenylyltransferase"/>
    <property type="match status" value="1"/>
</dbReference>
<dbReference type="PANTHER" id="PTHR39203">
    <property type="entry name" value="CYTOPLASMIC PROTEIN-RELATED"/>
    <property type="match status" value="1"/>
</dbReference>
<name>A0ABZ3CSM3_9GAMM</name>
<dbReference type="InterPro" id="IPR009326">
    <property type="entry name" value="DUF984"/>
</dbReference>
<proteinExistence type="predicted"/>
<evidence type="ECO:0000313" key="3">
    <source>
        <dbReference type="Proteomes" id="UP001453229"/>
    </source>
</evidence>
<reference evidence="2 3" key="1">
    <citation type="submission" date="2024-04" db="EMBL/GenBank/DDBJ databases">
        <title>Salinicola lusitanus LLJ914,a marine bacterium isolated from the Okinawa Trough.</title>
        <authorList>
            <person name="Li J."/>
        </authorList>
    </citation>
    <scope>NUCLEOTIDE SEQUENCE [LARGE SCALE GENOMIC DNA]</scope>
    <source>
        <strain evidence="2 3">LLJ914</strain>
    </source>
</reference>
<dbReference type="Pfam" id="PF04266">
    <property type="entry name" value="ASCH"/>
    <property type="match status" value="1"/>
</dbReference>
<feature type="domain" description="ASCH" evidence="1">
    <location>
        <begin position="23"/>
        <end position="146"/>
    </location>
</feature>
<dbReference type="RefSeq" id="WP_342594983.1">
    <property type="nucleotide sequence ID" value="NZ_CP151919.1"/>
</dbReference>
<dbReference type="InterPro" id="IPR007374">
    <property type="entry name" value="ASCH_domain"/>
</dbReference>
<dbReference type="SUPFAM" id="SSF88697">
    <property type="entry name" value="PUA domain-like"/>
    <property type="match status" value="1"/>
</dbReference>